<dbReference type="GO" id="GO:0003254">
    <property type="term" value="P:regulation of membrane depolarization"/>
    <property type="evidence" value="ECO:0007669"/>
    <property type="project" value="TreeGrafter"/>
</dbReference>
<protein>
    <submittedName>
        <fullName evidence="2">Potassium voltage-gated channel subfamily H member 5</fullName>
    </submittedName>
</protein>
<dbReference type="PANTHER" id="PTHR45689:SF5">
    <property type="entry name" value="I[[H]] CHANNEL, ISOFORM E"/>
    <property type="match status" value="1"/>
</dbReference>
<sequence length="190" mass="21649">MAMPRFMVMGPCGPVLVEPAIIGRIVVYIAQESDVRALWDGLGCEESDTEFKRRGAAKSPCFCHIRCLHPETSQFLEVWDFFFLFVLAIIAVMIPLEVAFTTYETWFIAYPDKKCPSRYIKDPRMIAINYLKTWFVVDLISSFPCHAIERGSDVHLPLDGLLLGRRCLCGYDSSRRPNLPSLGPQFHLTL</sequence>
<dbReference type="EMBL" id="LSRX01000448">
    <property type="protein sequence ID" value="OLP97031.1"/>
    <property type="molecule type" value="Genomic_DNA"/>
</dbReference>
<comment type="caution">
    <text evidence="2">The sequence shown here is derived from an EMBL/GenBank/DDBJ whole genome shotgun (WGS) entry which is preliminary data.</text>
</comment>
<keyword evidence="1" id="KW-0812">Transmembrane</keyword>
<evidence type="ECO:0000313" key="2">
    <source>
        <dbReference type="EMBL" id="OLP97031.1"/>
    </source>
</evidence>
<organism evidence="2 3">
    <name type="scientific">Symbiodinium microadriaticum</name>
    <name type="common">Dinoflagellate</name>
    <name type="synonym">Zooxanthella microadriatica</name>
    <dbReference type="NCBI Taxonomy" id="2951"/>
    <lineage>
        <taxon>Eukaryota</taxon>
        <taxon>Sar</taxon>
        <taxon>Alveolata</taxon>
        <taxon>Dinophyceae</taxon>
        <taxon>Suessiales</taxon>
        <taxon>Symbiodiniaceae</taxon>
        <taxon>Symbiodinium</taxon>
    </lineage>
</organism>
<name>A0A1Q9DPD9_SYMMI</name>
<keyword evidence="3" id="KW-1185">Reference proteome</keyword>
<proteinExistence type="predicted"/>
<reference evidence="2 3" key="1">
    <citation type="submission" date="2016-02" db="EMBL/GenBank/DDBJ databases">
        <title>Genome analysis of coral dinoflagellate symbionts highlights evolutionary adaptations to a symbiotic lifestyle.</title>
        <authorList>
            <person name="Aranda M."/>
            <person name="Li Y."/>
            <person name="Liew Y.J."/>
            <person name="Baumgarten S."/>
            <person name="Simakov O."/>
            <person name="Wilson M."/>
            <person name="Piel J."/>
            <person name="Ashoor H."/>
            <person name="Bougouffa S."/>
            <person name="Bajic V.B."/>
            <person name="Ryu T."/>
            <person name="Ravasi T."/>
            <person name="Bayer T."/>
            <person name="Micklem G."/>
            <person name="Kim H."/>
            <person name="Bhak J."/>
            <person name="Lajeunesse T.C."/>
            <person name="Voolstra C.R."/>
        </authorList>
    </citation>
    <scope>NUCLEOTIDE SEQUENCE [LARGE SCALE GENOMIC DNA]</scope>
    <source>
        <strain evidence="2 3">CCMP2467</strain>
    </source>
</reference>
<dbReference type="OrthoDB" id="443852at2759"/>
<dbReference type="GO" id="GO:0098855">
    <property type="term" value="C:HCN channel complex"/>
    <property type="evidence" value="ECO:0007669"/>
    <property type="project" value="TreeGrafter"/>
</dbReference>
<dbReference type="GO" id="GO:0035725">
    <property type="term" value="P:sodium ion transmembrane transport"/>
    <property type="evidence" value="ECO:0007669"/>
    <property type="project" value="TreeGrafter"/>
</dbReference>
<dbReference type="Proteomes" id="UP000186817">
    <property type="component" value="Unassembled WGS sequence"/>
</dbReference>
<gene>
    <name evidence="2" type="primary">KCNH5</name>
    <name evidence="2" type="ORF">AK812_SmicGene20678</name>
</gene>
<accession>A0A1Q9DPD9</accession>
<keyword evidence="1" id="KW-0472">Membrane</keyword>
<dbReference type="GO" id="GO:0005249">
    <property type="term" value="F:voltage-gated potassium channel activity"/>
    <property type="evidence" value="ECO:0007669"/>
    <property type="project" value="TreeGrafter"/>
</dbReference>
<keyword evidence="1" id="KW-1133">Transmembrane helix</keyword>
<dbReference type="PANTHER" id="PTHR45689">
    <property type="entry name" value="I[[H]] CHANNEL, ISOFORM E"/>
    <property type="match status" value="1"/>
</dbReference>
<evidence type="ECO:0000313" key="3">
    <source>
        <dbReference type="Proteomes" id="UP000186817"/>
    </source>
</evidence>
<feature type="transmembrane region" description="Helical" evidence="1">
    <location>
        <begin position="81"/>
        <end position="103"/>
    </location>
</feature>
<dbReference type="AlphaFoldDB" id="A0A1Q9DPD9"/>
<evidence type="ECO:0000256" key="1">
    <source>
        <dbReference type="SAM" id="Phobius"/>
    </source>
</evidence>
<dbReference type="InterPro" id="IPR051413">
    <property type="entry name" value="K/Na_HCN_channel"/>
</dbReference>